<gene>
    <name evidence="2" type="ORF">H2200_010384</name>
</gene>
<protein>
    <submittedName>
        <fullName evidence="2">Uncharacterized protein</fullName>
    </submittedName>
</protein>
<dbReference type="EMBL" id="JAPDRK010000017">
    <property type="protein sequence ID" value="KAJ9604995.1"/>
    <property type="molecule type" value="Genomic_DNA"/>
</dbReference>
<dbReference type="AlphaFoldDB" id="A0AA38X1D0"/>
<feature type="compositionally biased region" description="Low complexity" evidence="1">
    <location>
        <begin position="269"/>
        <end position="289"/>
    </location>
</feature>
<evidence type="ECO:0000256" key="1">
    <source>
        <dbReference type="SAM" id="MobiDB-lite"/>
    </source>
</evidence>
<feature type="compositionally biased region" description="Polar residues" evidence="1">
    <location>
        <begin position="251"/>
        <end position="261"/>
    </location>
</feature>
<proteinExistence type="predicted"/>
<keyword evidence="3" id="KW-1185">Reference proteome</keyword>
<accession>A0AA38X1D0</accession>
<dbReference type="Proteomes" id="UP001172673">
    <property type="component" value="Unassembled WGS sequence"/>
</dbReference>
<reference evidence="2" key="1">
    <citation type="submission" date="2022-10" db="EMBL/GenBank/DDBJ databases">
        <title>Culturing micro-colonial fungi from biological soil crusts in the Mojave desert and describing Neophaeococcomyces mojavensis, and introducing the new genera and species Taxawa tesnikishii.</title>
        <authorList>
            <person name="Kurbessoian T."/>
            <person name="Stajich J.E."/>
        </authorList>
    </citation>
    <scope>NUCLEOTIDE SEQUENCE</scope>
    <source>
        <strain evidence="2">TK_41</strain>
    </source>
</reference>
<evidence type="ECO:0000313" key="2">
    <source>
        <dbReference type="EMBL" id="KAJ9604995.1"/>
    </source>
</evidence>
<evidence type="ECO:0000313" key="3">
    <source>
        <dbReference type="Proteomes" id="UP001172673"/>
    </source>
</evidence>
<feature type="compositionally biased region" description="Polar residues" evidence="1">
    <location>
        <begin position="197"/>
        <end position="213"/>
    </location>
</feature>
<comment type="caution">
    <text evidence="2">The sequence shown here is derived from an EMBL/GenBank/DDBJ whole genome shotgun (WGS) entry which is preliminary data.</text>
</comment>
<name>A0AA38X1D0_9EURO</name>
<sequence length="289" mass="31475">MSTTEEIVRALQNIFDTFVRIGYISEDAVHKAPNGHDQLDIHLCTELGMNNAAIDFVRKIPWVDASVDFIPDSQLINFTRKSTISKWSASGKEEPLPGVQVLQAIHAKYLSMENIPYQPIIFRNIEYSDQSPHDDSARKKALHNAAYELLKLSLWSAGWDEPSADFSKDSFLQKAERYLAPLPVPDSLVEDFSTLAIQGSGSPSQRNSSESLATQPPPPTGPLTGLGITGARTSDEDRVSMAQPVQEGATEAQSQYGRTPLSSDEEEVGGVSLGESGVESSQGSQPKTV</sequence>
<feature type="region of interest" description="Disordered" evidence="1">
    <location>
        <begin position="197"/>
        <end position="289"/>
    </location>
</feature>
<organism evidence="2 3">
    <name type="scientific">Cladophialophora chaetospira</name>
    <dbReference type="NCBI Taxonomy" id="386627"/>
    <lineage>
        <taxon>Eukaryota</taxon>
        <taxon>Fungi</taxon>
        <taxon>Dikarya</taxon>
        <taxon>Ascomycota</taxon>
        <taxon>Pezizomycotina</taxon>
        <taxon>Eurotiomycetes</taxon>
        <taxon>Chaetothyriomycetidae</taxon>
        <taxon>Chaetothyriales</taxon>
        <taxon>Herpotrichiellaceae</taxon>
        <taxon>Cladophialophora</taxon>
    </lineage>
</organism>